<sequence length="161" mass="18228">MATILAQTILPPRPPSTTPTQIFLLPQTQDHPLPYHRFPSQQPTISLTLKFLLYTPNHHSQPLISPTQNNNSPSPAQPFQCSLSLCKHVQFFLLDLLYLPKTSTASTTNKTKHHPNPRLKSHQPVATPFSARFEPYQHRNPNLDQHHPLSLSISNQSPRPT</sequence>
<organism evidence="2 3">
    <name type="scientific">Prunus persica</name>
    <name type="common">Peach</name>
    <name type="synonym">Amygdalus persica</name>
    <dbReference type="NCBI Taxonomy" id="3760"/>
    <lineage>
        <taxon>Eukaryota</taxon>
        <taxon>Viridiplantae</taxon>
        <taxon>Streptophyta</taxon>
        <taxon>Embryophyta</taxon>
        <taxon>Tracheophyta</taxon>
        <taxon>Spermatophyta</taxon>
        <taxon>Magnoliopsida</taxon>
        <taxon>eudicotyledons</taxon>
        <taxon>Gunneridae</taxon>
        <taxon>Pentapetalae</taxon>
        <taxon>rosids</taxon>
        <taxon>fabids</taxon>
        <taxon>Rosales</taxon>
        <taxon>Rosaceae</taxon>
        <taxon>Amygdaloideae</taxon>
        <taxon>Amygdaleae</taxon>
        <taxon>Prunus</taxon>
    </lineage>
</organism>
<keyword evidence="3" id="KW-1185">Reference proteome</keyword>
<evidence type="ECO:0000313" key="3">
    <source>
        <dbReference type="Proteomes" id="UP000006882"/>
    </source>
</evidence>
<accession>A0A251MTV6</accession>
<dbReference type="Proteomes" id="UP000006882">
    <property type="component" value="Chromosome G8"/>
</dbReference>
<evidence type="ECO:0000313" key="2">
    <source>
        <dbReference type="EMBL" id="ONH90521.1"/>
    </source>
</evidence>
<protein>
    <submittedName>
        <fullName evidence="2">Uncharacterized protein</fullName>
    </submittedName>
</protein>
<dbReference type="AlphaFoldDB" id="A0A251MTV6"/>
<evidence type="ECO:0000256" key="1">
    <source>
        <dbReference type="SAM" id="MobiDB-lite"/>
    </source>
</evidence>
<reference evidence="2 3" key="1">
    <citation type="journal article" date="2013" name="Nat. Genet.">
        <title>The high-quality draft genome of peach (Prunus persica) identifies unique patterns of genetic diversity, domestication and genome evolution.</title>
        <authorList>
            <consortium name="International Peach Genome Initiative"/>
            <person name="Verde I."/>
            <person name="Abbott A.G."/>
            <person name="Scalabrin S."/>
            <person name="Jung S."/>
            <person name="Shu S."/>
            <person name="Marroni F."/>
            <person name="Zhebentyayeva T."/>
            <person name="Dettori M.T."/>
            <person name="Grimwood J."/>
            <person name="Cattonaro F."/>
            <person name="Zuccolo A."/>
            <person name="Rossini L."/>
            <person name="Jenkins J."/>
            <person name="Vendramin E."/>
            <person name="Meisel L.A."/>
            <person name="Decroocq V."/>
            <person name="Sosinski B."/>
            <person name="Prochnik S."/>
            <person name="Mitros T."/>
            <person name="Policriti A."/>
            <person name="Cipriani G."/>
            <person name="Dondini L."/>
            <person name="Ficklin S."/>
            <person name="Goodstein D.M."/>
            <person name="Xuan P."/>
            <person name="Del Fabbro C."/>
            <person name="Aramini V."/>
            <person name="Copetti D."/>
            <person name="Gonzalez S."/>
            <person name="Horner D.S."/>
            <person name="Falchi R."/>
            <person name="Lucas S."/>
            <person name="Mica E."/>
            <person name="Maldonado J."/>
            <person name="Lazzari B."/>
            <person name="Bielenberg D."/>
            <person name="Pirona R."/>
            <person name="Miculan M."/>
            <person name="Barakat A."/>
            <person name="Testolin R."/>
            <person name="Stella A."/>
            <person name="Tartarini S."/>
            <person name="Tonutti P."/>
            <person name="Arus P."/>
            <person name="Orellana A."/>
            <person name="Wells C."/>
            <person name="Main D."/>
            <person name="Vizzotto G."/>
            <person name="Silva H."/>
            <person name="Salamini F."/>
            <person name="Schmutz J."/>
            <person name="Morgante M."/>
            <person name="Rokhsar D.S."/>
        </authorList>
    </citation>
    <scope>NUCLEOTIDE SEQUENCE [LARGE SCALE GENOMIC DNA]</scope>
    <source>
        <strain evidence="3">cv. Nemared</strain>
    </source>
</reference>
<dbReference type="Gramene" id="ONH90521">
    <property type="protein sequence ID" value="ONH90521"/>
    <property type="gene ID" value="PRUPE_8G059000"/>
</dbReference>
<dbReference type="EMBL" id="CM007658">
    <property type="protein sequence ID" value="ONH90521.1"/>
    <property type="molecule type" value="Genomic_DNA"/>
</dbReference>
<proteinExistence type="predicted"/>
<feature type="compositionally biased region" description="Polar residues" evidence="1">
    <location>
        <begin position="151"/>
        <end position="161"/>
    </location>
</feature>
<name>A0A251MTV6_PRUPE</name>
<gene>
    <name evidence="2" type="ORF">PRUPE_8G059000</name>
</gene>
<feature type="region of interest" description="Disordered" evidence="1">
    <location>
        <begin position="135"/>
        <end position="161"/>
    </location>
</feature>